<sequence length="115" mass="12457">MTDHKMESKVAAYKDELSHMSEQLPEVVQSYHSFTGECFQPGAVDAKTKQLIALGMGLFANNEVCTFYHVREALHKGASREEIMETVAVAGALGGGHAISQGVTRVQKALEGIVH</sequence>
<evidence type="ECO:0000313" key="3">
    <source>
        <dbReference type="Proteomes" id="UP001597541"/>
    </source>
</evidence>
<dbReference type="RefSeq" id="WP_377603211.1">
    <property type="nucleotide sequence ID" value="NZ_JBHUME010000008.1"/>
</dbReference>
<dbReference type="Pfam" id="PF02627">
    <property type="entry name" value="CMD"/>
    <property type="match status" value="1"/>
</dbReference>
<comment type="caution">
    <text evidence="2">The sequence shown here is derived from an EMBL/GenBank/DDBJ whole genome shotgun (WGS) entry which is preliminary data.</text>
</comment>
<gene>
    <name evidence="2" type="ORF">ACFSUF_12325</name>
</gene>
<dbReference type="InterPro" id="IPR029032">
    <property type="entry name" value="AhpD-like"/>
</dbReference>
<dbReference type="EMBL" id="JBHUME010000008">
    <property type="protein sequence ID" value="MFD2613208.1"/>
    <property type="molecule type" value="Genomic_DNA"/>
</dbReference>
<evidence type="ECO:0000313" key="2">
    <source>
        <dbReference type="EMBL" id="MFD2613208.1"/>
    </source>
</evidence>
<evidence type="ECO:0000259" key="1">
    <source>
        <dbReference type="Pfam" id="PF02627"/>
    </source>
</evidence>
<feature type="domain" description="Carboxymuconolactone decarboxylase-like" evidence="1">
    <location>
        <begin position="25"/>
        <end position="102"/>
    </location>
</feature>
<dbReference type="Gene3D" id="1.20.1290.10">
    <property type="entry name" value="AhpD-like"/>
    <property type="match status" value="1"/>
</dbReference>
<dbReference type="Proteomes" id="UP001597541">
    <property type="component" value="Unassembled WGS sequence"/>
</dbReference>
<organism evidence="2 3">
    <name type="scientific">Paenibacillus gansuensis</name>
    <dbReference type="NCBI Taxonomy" id="306542"/>
    <lineage>
        <taxon>Bacteria</taxon>
        <taxon>Bacillati</taxon>
        <taxon>Bacillota</taxon>
        <taxon>Bacilli</taxon>
        <taxon>Bacillales</taxon>
        <taxon>Paenibacillaceae</taxon>
        <taxon>Paenibacillus</taxon>
    </lineage>
</organism>
<dbReference type="SUPFAM" id="SSF69118">
    <property type="entry name" value="AhpD-like"/>
    <property type="match status" value="1"/>
</dbReference>
<name>A0ABW5PDI3_9BACL</name>
<keyword evidence="3" id="KW-1185">Reference proteome</keyword>
<protein>
    <submittedName>
        <fullName evidence="2">Carboxymuconolactone decarboxylase family protein</fullName>
    </submittedName>
</protein>
<dbReference type="PANTHER" id="PTHR33930">
    <property type="entry name" value="ALKYL HYDROPEROXIDE REDUCTASE AHPD"/>
    <property type="match status" value="1"/>
</dbReference>
<reference evidence="3" key="1">
    <citation type="journal article" date="2019" name="Int. J. Syst. Evol. Microbiol.">
        <title>The Global Catalogue of Microorganisms (GCM) 10K type strain sequencing project: providing services to taxonomists for standard genome sequencing and annotation.</title>
        <authorList>
            <consortium name="The Broad Institute Genomics Platform"/>
            <consortium name="The Broad Institute Genome Sequencing Center for Infectious Disease"/>
            <person name="Wu L."/>
            <person name="Ma J."/>
        </authorList>
    </citation>
    <scope>NUCLEOTIDE SEQUENCE [LARGE SCALE GENOMIC DNA]</scope>
    <source>
        <strain evidence="3">KCTC 3950</strain>
    </source>
</reference>
<proteinExistence type="predicted"/>
<accession>A0ABW5PDI3</accession>
<dbReference type="InterPro" id="IPR003779">
    <property type="entry name" value="CMD-like"/>
</dbReference>
<dbReference type="PANTHER" id="PTHR33930:SF2">
    <property type="entry name" value="BLR3452 PROTEIN"/>
    <property type="match status" value="1"/>
</dbReference>